<keyword evidence="6" id="KW-1185">Reference proteome</keyword>
<dbReference type="InterPro" id="IPR017972">
    <property type="entry name" value="Cyt_P450_CS"/>
</dbReference>
<dbReference type="PROSITE" id="PS00086">
    <property type="entry name" value="CYTOCHROME_P450"/>
    <property type="match status" value="1"/>
</dbReference>
<dbReference type="EMBL" id="CP000250">
    <property type="protein sequence ID" value="ABD04828.1"/>
    <property type="molecule type" value="Genomic_DNA"/>
</dbReference>
<dbReference type="OrthoDB" id="9764248at2"/>
<keyword evidence="4" id="KW-0503">Monooxygenase</keyword>
<evidence type="ECO:0000256" key="1">
    <source>
        <dbReference type="ARBA" id="ARBA00001971"/>
    </source>
</evidence>
<organism evidence="5 6">
    <name type="scientific">Rhodopseudomonas palustris (strain HaA2)</name>
    <dbReference type="NCBI Taxonomy" id="316058"/>
    <lineage>
        <taxon>Bacteria</taxon>
        <taxon>Pseudomonadati</taxon>
        <taxon>Pseudomonadota</taxon>
        <taxon>Alphaproteobacteria</taxon>
        <taxon>Hyphomicrobiales</taxon>
        <taxon>Nitrobacteraceae</taxon>
        <taxon>Rhodopseudomonas</taxon>
    </lineage>
</organism>
<dbReference type="Gene3D" id="1.10.630.10">
    <property type="entry name" value="Cytochrome P450"/>
    <property type="match status" value="1"/>
</dbReference>
<evidence type="ECO:0000256" key="2">
    <source>
        <dbReference type="ARBA" id="ARBA00010617"/>
    </source>
</evidence>
<keyword evidence="3 4" id="KW-0349">Heme</keyword>
<dbReference type="PANTHER" id="PTHR24305">
    <property type="entry name" value="CYTOCHROME P450"/>
    <property type="match status" value="1"/>
</dbReference>
<dbReference type="PANTHER" id="PTHR24305:SF166">
    <property type="entry name" value="CYTOCHROME P450 12A4, MITOCHONDRIAL-RELATED"/>
    <property type="match status" value="1"/>
</dbReference>
<evidence type="ECO:0000256" key="3">
    <source>
        <dbReference type="PIRSR" id="PIRSR602401-1"/>
    </source>
</evidence>
<sequence length="462" mass="50872">MSIAEVYAVADRPAPLVPPTPPRAPENISALGRLAAIRRNAIASWGARAYQDDIVKGRFFTHASYILNTPDAIRHVLVDNDENYTRTATGIRVLQPMLGEGLLLAQGRVWKHQRRTLAPAFTPRAVGTLVPHMISATEETVAELRDSAGAPVDLREKMQHLALEIAGRTMFSFEMGSHGKALRDFVIEYGTRLASPRFLDLLLPLGWPTPQDISRAFFRRRWTKFVGELIAARRAAGKGEGAPPRDLFDLMVAARDPETGEAFSDDQLGDQVATMILAGHETTATALFWALYLLALDPRTQDDLADEVRAAGSGETPALDRLPFTRAVLDETLRLYPPAFLIAREAAGPDTVAGHAIHRHDVLLIAPWLLHRHEKLWDNPSAFMPSRFLPGAPPPDRFAYLPFGVGPRICIGAHFALVEATLALARVVGAFRIELIDAAPVMPIGIVTTQPDRSPMFRLTRR</sequence>
<dbReference type="Pfam" id="PF00067">
    <property type="entry name" value="p450"/>
    <property type="match status" value="1"/>
</dbReference>
<dbReference type="eggNOG" id="COG2124">
    <property type="taxonomic scope" value="Bacteria"/>
</dbReference>
<dbReference type="InterPro" id="IPR001128">
    <property type="entry name" value="Cyt_P450"/>
</dbReference>
<dbReference type="PRINTS" id="PR00385">
    <property type="entry name" value="P450"/>
</dbReference>
<dbReference type="HOGENOM" id="CLU_001570_5_1_5"/>
<dbReference type="SUPFAM" id="SSF48264">
    <property type="entry name" value="Cytochrome P450"/>
    <property type="match status" value="1"/>
</dbReference>
<comment type="similarity">
    <text evidence="2 4">Belongs to the cytochrome P450 family.</text>
</comment>
<dbReference type="Proteomes" id="UP000008809">
    <property type="component" value="Chromosome"/>
</dbReference>
<gene>
    <name evidence="5" type="ordered locus">RPB_0116</name>
</gene>
<evidence type="ECO:0000313" key="5">
    <source>
        <dbReference type="EMBL" id="ABD04828.1"/>
    </source>
</evidence>
<name>Q2J3Y2_RHOP2</name>
<dbReference type="GO" id="GO:0004497">
    <property type="term" value="F:monooxygenase activity"/>
    <property type="evidence" value="ECO:0007669"/>
    <property type="project" value="UniProtKB-KW"/>
</dbReference>
<feature type="binding site" description="axial binding residue" evidence="3">
    <location>
        <position position="410"/>
    </location>
    <ligand>
        <name>heme</name>
        <dbReference type="ChEBI" id="CHEBI:30413"/>
    </ligand>
    <ligandPart>
        <name>Fe</name>
        <dbReference type="ChEBI" id="CHEBI:18248"/>
    </ligandPart>
</feature>
<proteinExistence type="inferred from homology"/>
<keyword evidence="3 4" id="KW-0408">Iron</keyword>
<evidence type="ECO:0000256" key="4">
    <source>
        <dbReference type="RuleBase" id="RU000461"/>
    </source>
</evidence>
<keyword evidence="3 4" id="KW-0479">Metal-binding</keyword>
<dbReference type="RefSeq" id="WP_011439018.1">
    <property type="nucleotide sequence ID" value="NC_007778.1"/>
</dbReference>
<dbReference type="STRING" id="316058.RPB_0116"/>
<dbReference type="AlphaFoldDB" id="Q2J3Y2"/>
<dbReference type="GO" id="GO:0016705">
    <property type="term" value="F:oxidoreductase activity, acting on paired donors, with incorporation or reduction of molecular oxygen"/>
    <property type="evidence" value="ECO:0007669"/>
    <property type="project" value="InterPro"/>
</dbReference>
<dbReference type="PRINTS" id="PR00463">
    <property type="entry name" value="EP450I"/>
</dbReference>
<reference evidence="5 6" key="1">
    <citation type="submission" date="2006-01" db="EMBL/GenBank/DDBJ databases">
        <title>Complete sequence of Rhodopseudomonas palustris HaA2.</title>
        <authorList>
            <consortium name="US DOE Joint Genome Institute"/>
            <person name="Copeland A."/>
            <person name="Lucas S."/>
            <person name="Lapidus A."/>
            <person name="Barry K."/>
            <person name="Detter J.C."/>
            <person name="Glavina T."/>
            <person name="Hammon N."/>
            <person name="Israni S."/>
            <person name="Pitluck S."/>
            <person name="Chain P."/>
            <person name="Malfatti S."/>
            <person name="Shin M."/>
            <person name="Vergez L."/>
            <person name="Schmutz J."/>
            <person name="Larimer F."/>
            <person name="Land M."/>
            <person name="Hauser L."/>
            <person name="Pelletier D.A."/>
            <person name="Kyrpides N."/>
            <person name="Anderson I."/>
            <person name="Oda Y."/>
            <person name="Harwood C.S."/>
            <person name="Richardson P."/>
        </authorList>
    </citation>
    <scope>NUCLEOTIDE SEQUENCE [LARGE SCALE GENOMIC DNA]</scope>
    <source>
        <strain evidence="5 6">HaA2</strain>
    </source>
</reference>
<accession>Q2J3Y2</accession>
<dbReference type="InterPro" id="IPR036396">
    <property type="entry name" value="Cyt_P450_sf"/>
</dbReference>
<dbReference type="GO" id="GO:0005506">
    <property type="term" value="F:iron ion binding"/>
    <property type="evidence" value="ECO:0007669"/>
    <property type="project" value="InterPro"/>
</dbReference>
<comment type="cofactor">
    <cofactor evidence="1 3">
        <name>heme</name>
        <dbReference type="ChEBI" id="CHEBI:30413"/>
    </cofactor>
</comment>
<dbReference type="KEGG" id="rpb:RPB_0116"/>
<keyword evidence="4" id="KW-0560">Oxidoreductase</keyword>
<dbReference type="InterPro" id="IPR002401">
    <property type="entry name" value="Cyt_P450_E_grp-I"/>
</dbReference>
<evidence type="ECO:0000313" key="6">
    <source>
        <dbReference type="Proteomes" id="UP000008809"/>
    </source>
</evidence>
<dbReference type="InterPro" id="IPR050121">
    <property type="entry name" value="Cytochrome_P450_monoxygenase"/>
</dbReference>
<protein>
    <submittedName>
        <fullName evidence="5">Cytochrome P450</fullName>
    </submittedName>
</protein>
<dbReference type="GO" id="GO:0020037">
    <property type="term" value="F:heme binding"/>
    <property type="evidence" value="ECO:0007669"/>
    <property type="project" value="InterPro"/>
</dbReference>